<dbReference type="KEGG" id="mff:MFFC18_50550"/>
<dbReference type="EMBL" id="CP042912">
    <property type="protein sequence ID" value="QEG25132.1"/>
    <property type="molecule type" value="Genomic_DNA"/>
</dbReference>
<reference evidence="1 2" key="1">
    <citation type="submission" date="2019-08" db="EMBL/GenBank/DDBJ databases">
        <title>Deep-cultivation of Planctomycetes and their phenomic and genomic characterization uncovers novel biology.</title>
        <authorList>
            <person name="Wiegand S."/>
            <person name="Jogler M."/>
            <person name="Boedeker C."/>
            <person name="Pinto D."/>
            <person name="Vollmers J."/>
            <person name="Rivas-Marin E."/>
            <person name="Kohn T."/>
            <person name="Peeters S.H."/>
            <person name="Heuer A."/>
            <person name="Rast P."/>
            <person name="Oberbeckmann S."/>
            <person name="Bunk B."/>
            <person name="Jeske O."/>
            <person name="Meyerdierks A."/>
            <person name="Storesund J.E."/>
            <person name="Kallscheuer N."/>
            <person name="Luecker S."/>
            <person name="Lage O.M."/>
            <person name="Pohl T."/>
            <person name="Merkel B.J."/>
            <person name="Hornburger P."/>
            <person name="Mueller R.-W."/>
            <person name="Bruemmer F."/>
            <person name="Labrenz M."/>
            <person name="Spormann A.M."/>
            <person name="Op den Camp H."/>
            <person name="Overmann J."/>
            <person name="Amann R."/>
            <person name="Jetten M.S.M."/>
            <person name="Mascher T."/>
            <person name="Medema M.H."/>
            <person name="Devos D.P."/>
            <person name="Kaster A.-K."/>
            <person name="Ovreas L."/>
            <person name="Rohde M."/>
            <person name="Galperin M.Y."/>
            <person name="Jogler C."/>
        </authorList>
    </citation>
    <scope>NUCLEOTIDE SEQUENCE [LARGE SCALE GENOMIC DNA]</scope>
    <source>
        <strain evidence="1 2">FC18</strain>
    </source>
</reference>
<dbReference type="AlphaFoldDB" id="A0A5B9PK84"/>
<dbReference type="Proteomes" id="UP000322214">
    <property type="component" value="Chromosome"/>
</dbReference>
<protein>
    <submittedName>
        <fullName evidence="1">Uncharacterized protein</fullName>
    </submittedName>
</protein>
<proteinExistence type="predicted"/>
<gene>
    <name evidence="1" type="ORF">MFFC18_50550</name>
</gene>
<name>A0A5B9PK84_9BACT</name>
<dbReference type="RefSeq" id="WP_075084229.1">
    <property type="nucleotide sequence ID" value="NZ_CP042912.1"/>
</dbReference>
<evidence type="ECO:0000313" key="1">
    <source>
        <dbReference type="EMBL" id="QEG25132.1"/>
    </source>
</evidence>
<keyword evidence="2" id="KW-1185">Reference proteome</keyword>
<accession>A0A5B9PK84</accession>
<evidence type="ECO:0000313" key="2">
    <source>
        <dbReference type="Proteomes" id="UP000322214"/>
    </source>
</evidence>
<organism evidence="1 2">
    <name type="scientific">Mariniblastus fucicola</name>
    <dbReference type="NCBI Taxonomy" id="980251"/>
    <lineage>
        <taxon>Bacteria</taxon>
        <taxon>Pseudomonadati</taxon>
        <taxon>Planctomycetota</taxon>
        <taxon>Planctomycetia</taxon>
        <taxon>Pirellulales</taxon>
        <taxon>Pirellulaceae</taxon>
        <taxon>Mariniblastus</taxon>
    </lineage>
</organism>
<dbReference type="STRING" id="980251.GCA_001642875_01433"/>
<sequence length="87" mass="10504">MTERSKYQQNIIKNYYENRENIALQRVQELVTELFLSEGKKRTTQWERLEKHLLKLEVKQETIDALREKDDPQLVAKLAERLGKEME</sequence>